<dbReference type="InterPro" id="IPR050474">
    <property type="entry name" value="Hel308_SKI2-like"/>
</dbReference>
<keyword evidence="4" id="KW-0067">ATP-binding</keyword>
<keyword evidence="2" id="KW-0378">Hydrolase</keyword>
<dbReference type="InterPro" id="IPR027417">
    <property type="entry name" value="P-loop_NTPase"/>
</dbReference>
<dbReference type="PANTHER" id="PTHR47961">
    <property type="entry name" value="DNA POLYMERASE THETA, PUTATIVE (AFU_ORTHOLOGUE AFUA_1G05260)-RELATED"/>
    <property type="match status" value="1"/>
</dbReference>
<dbReference type="SMART" id="SM00490">
    <property type="entry name" value="HELICc"/>
    <property type="match status" value="1"/>
</dbReference>
<organism evidence="6">
    <name type="scientific">Actinobacillus pleuropneumoniae</name>
    <name type="common">Haemophilus pleuropneumoniae</name>
    <dbReference type="NCBI Taxonomy" id="715"/>
    <lineage>
        <taxon>Bacteria</taxon>
        <taxon>Pseudomonadati</taxon>
        <taxon>Pseudomonadota</taxon>
        <taxon>Gammaproteobacteria</taxon>
        <taxon>Pasteurellales</taxon>
        <taxon>Pasteurellaceae</taxon>
        <taxon>Actinobacillus</taxon>
    </lineage>
</organism>
<dbReference type="PROSITE" id="PS51192">
    <property type="entry name" value="HELICASE_ATP_BIND_1"/>
    <property type="match status" value="1"/>
</dbReference>
<dbReference type="EMBL" id="MF187965">
    <property type="protein sequence ID" value="ATN23855.1"/>
    <property type="molecule type" value="Genomic_DNA"/>
</dbReference>
<name>A0A2D1BGZ2_ACTPL</name>
<gene>
    <name evidence="6" type="ORF">ICEApl2.58</name>
</gene>
<evidence type="ECO:0000259" key="5">
    <source>
        <dbReference type="PROSITE" id="PS51192"/>
    </source>
</evidence>
<dbReference type="SUPFAM" id="SSF52540">
    <property type="entry name" value="P-loop containing nucleoside triphosphate hydrolases"/>
    <property type="match status" value="2"/>
</dbReference>
<evidence type="ECO:0000313" key="6">
    <source>
        <dbReference type="EMBL" id="ATN23855.1"/>
    </source>
</evidence>
<sequence length="1121" mass="125839">MAIPRETAQRIIESFQADRAANLFAQSNASHLLYEVGEIQENFPNFDPSLQDKVTISAYSILAAAISIAEEEWTDEAIHALELGASLLFNVNQPHTEESESSIFHVLISAMAFYAAGQYSRAFVTIRKIETKSDAAEIISAFIRKDPEQVIVLANKFILDDLSRFESHQGVLDHAIALICSRALSLTLEYFASGDHLIPQSIYELLSSGVELASDYDSPSHWLVMRLLRLMLAGNLDDSLWSRLTPLIGGDKDTIKKYIRLLAFDKNRITELWTSQIEALDKALDSTTPGAVVNMRTSAGKTRVAELAILQTLLNDPETKVLYLAPFRSLAIEIEQNLSKTFDPLGFLVSHLYGGFRLSRSDTQLAKSSSITIATPEKTRAMLRASPELMSQIGLIIVDEGHLIGASERYVKNELFLDHLRVLSNKNNSRILMLSAVLPNSEDISNWLTSNPNNVARSNWKPSSERFGILQWQGNNVRIDWRGEYESFNPRFVQQTVCNRQFDHCTGKWKGRRKPFPADKGEAIAASALRLCTVGPVMIFSARANSIPGLASSSLTAMGQGAPDHDWPLLEWNLFEATCIEDLGEDSIELHAARKGIICHSNRLPTETRLAIERLMRSFAPKLVIASTTLAQGVNIGISSVIVSTPFKSSDPIDHRDFWNICGRAGRAFVDGEGKILYVIDRTNEDWKVQKDLSLANYFFDQKNSNKVQSGLLFALNILKRMSDDHRLDFQQLLNMIAENDFKDVERQYQEGFRYILDLVDDSLLSVHEDEIINPNKVPPEQWVDDFFRNSLASLQADADTGFSSDELIQFLSTRTSYLIRSIPNSAQRKAYASSGLPISVASMLFNDIDLFVNHAHIISNSEYSSDSILSFLSWLEDWSIQNASSIINEVPAKVSFNRVRSSWLSGTSMREITLLDESADEICKGIYGFSFPWLIHAASQQVKSIRLEEESDTLSNVAILVEMGLPSLLASWIFLSGIRSRKASTEIANAGIDLGNTLRQVRMRLRRPDILDALNEIVSEHSKNWIALHRINHVSTPERVPKFRGFTVNGFDGKPPILLCRNHEGRVYLCTPDGQQKQLVGSNHELPFRDVANDYRVAFERNNDGSYRVTLRDPRAQLEE</sequence>
<dbReference type="InterPro" id="IPR011545">
    <property type="entry name" value="DEAD/DEAH_box_helicase_dom"/>
</dbReference>
<dbReference type="Pfam" id="PF00270">
    <property type="entry name" value="DEAD"/>
    <property type="match status" value="1"/>
</dbReference>
<keyword evidence="1" id="KW-0547">Nucleotide-binding</keyword>
<dbReference type="GO" id="GO:0003676">
    <property type="term" value="F:nucleic acid binding"/>
    <property type="evidence" value="ECO:0007669"/>
    <property type="project" value="InterPro"/>
</dbReference>
<dbReference type="GO" id="GO:0004386">
    <property type="term" value="F:helicase activity"/>
    <property type="evidence" value="ECO:0007669"/>
    <property type="project" value="UniProtKB-KW"/>
</dbReference>
<dbReference type="Gene3D" id="3.40.50.300">
    <property type="entry name" value="P-loop containing nucleotide triphosphate hydrolases"/>
    <property type="match status" value="2"/>
</dbReference>
<evidence type="ECO:0000256" key="3">
    <source>
        <dbReference type="ARBA" id="ARBA00022806"/>
    </source>
</evidence>
<accession>A0A2D1BGZ2</accession>
<dbReference type="CDD" id="cd17921">
    <property type="entry name" value="DEXHc_Ski2"/>
    <property type="match status" value="1"/>
</dbReference>
<keyword evidence="3 6" id="KW-0347">Helicase</keyword>
<feature type="domain" description="Helicase ATP-binding" evidence="5">
    <location>
        <begin position="282"/>
        <end position="456"/>
    </location>
</feature>
<proteinExistence type="predicted"/>
<dbReference type="GO" id="GO:0016787">
    <property type="term" value="F:hydrolase activity"/>
    <property type="evidence" value="ECO:0007669"/>
    <property type="project" value="UniProtKB-KW"/>
</dbReference>
<dbReference type="GO" id="GO:0005524">
    <property type="term" value="F:ATP binding"/>
    <property type="evidence" value="ECO:0007669"/>
    <property type="project" value="UniProtKB-KW"/>
</dbReference>
<evidence type="ECO:0000256" key="4">
    <source>
        <dbReference type="ARBA" id="ARBA00022840"/>
    </source>
</evidence>
<evidence type="ECO:0000256" key="2">
    <source>
        <dbReference type="ARBA" id="ARBA00022801"/>
    </source>
</evidence>
<reference evidence="6" key="1">
    <citation type="journal article" date="2017" name="J. Antimicrob. Chemother.">
        <title>Characterisation of the Actinobacillus pleuropneumoniae SXT-related integrative and conjugative element ICEApl2, and analysis of the encoded FloR protein: hydrophobic residues in transmembrane domains contribute dynamically to florfenicol and chloramphenicol efflux.</title>
        <authorList>
            <person name="Li Y."/>
            <person name="Li Y."/>
            <person name="Fernandez Crespo R."/>
            <person name="Langford P.R."/>
            <person name="Bosse J.T."/>
        </authorList>
    </citation>
    <scope>NUCLEOTIDE SEQUENCE</scope>
    <source>
        <strain evidence="6">MIDG3553</strain>
    </source>
</reference>
<protein>
    <submittedName>
        <fullName evidence="6">Ski2-like helicase</fullName>
    </submittedName>
</protein>
<dbReference type="SMART" id="SM00487">
    <property type="entry name" value="DEXDc"/>
    <property type="match status" value="1"/>
</dbReference>
<dbReference type="PANTHER" id="PTHR47961:SF6">
    <property type="entry name" value="DNA-DIRECTED DNA POLYMERASE"/>
    <property type="match status" value="1"/>
</dbReference>
<dbReference type="InterPro" id="IPR001650">
    <property type="entry name" value="Helicase_C-like"/>
</dbReference>
<dbReference type="InterPro" id="IPR014001">
    <property type="entry name" value="Helicase_ATP-bd"/>
</dbReference>
<evidence type="ECO:0000256" key="1">
    <source>
        <dbReference type="ARBA" id="ARBA00022741"/>
    </source>
</evidence>
<dbReference type="AlphaFoldDB" id="A0A2D1BGZ2"/>